<accession>A0A844GZP0</accession>
<organism evidence="3 4">
    <name type="scientific">Cyanobacterium aponinum 0216</name>
    <dbReference type="NCBI Taxonomy" id="2676140"/>
    <lineage>
        <taxon>Bacteria</taxon>
        <taxon>Bacillati</taxon>
        <taxon>Cyanobacteriota</taxon>
        <taxon>Cyanophyceae</taxon>
        <taxon>Oscillatoriophycideae</taxon>
        <taxon>Chroococcales</taxon>
        <taxon>Geminocystaceae</taxon>
        <taxon>Cyanobacterium</taxon>
    </lineage>
</organism>
<dbReference type="InterPro" id="IPR007159">
    <property type="entry name" value="SpoVT-AbrB_dom"/>
</dbReference>
<feature type="domain" description="SpoVT-AbrB" evidence="2">
    <location>
        <begin position="79"/>
        <end position="124"/>
    </location>
</feature>
<dbReference type="GO" id="GO:0032993">
    <property type="term" value="C:protein-DNA complex"/>
    <property type="evidence" value="ECO:0007669"/>
    <property type="project" value="TreeGrafter"/>
</dbReference>
<dbReference type="GO" id="GO:0001217">
    <property type="term" value="F:DNA-binding transcription repressor activity"/>
    <property type="evidence" value="ECO:0007669"/>
    <property type="project" value="TreeGrafter"/>
</dbReference>
<sequence>MRNKKVQPLTGKDLLKKVKKLGNVSREEKAIECGYYTLTDNGQKRVSMVKFLNALIEAEGISLDNELPTESKKRGRSANYRINVQSNGNLSIGKAYTEKMGLKPGDEFEVILGRKNIHLKQIEG</sequence>
<evidence type="ECO:0000256" key="1">
    <source>
        <dbReference type="PROSITE-ProRule" id="PRU01076"/>
    </source>
</evidence>
<keyword evidence="1" id="KW-0238">DNA-binding</keyword>
<proteinExistence type="predicted"/>
<name>A0A844GZP0_9CHRO</name>
<evidence type="ECO:0000313" key="3">
    <source>
        <dbReference type="EMBL" id="MTF40461.1"/>
    </source>
</evidence>
<dbReference type="EMBL" id="WMIA01000030">
    <property type="protein sequence ID" value="MTF40461.1"/>
    <property type="molecule type" value="Genomic_DNA"/>
</dbReference>
<comment type="caution">
    <text evidence="3">The sequence shown here is derived from an EMBL/GenBank/DDBJ whole genome shotgun (WGS) entry which is preliminary data.</text>
</comment>
<dbReference type="Proteomes" id="UP000437131">
    <property type="component" value="Unassembled WGS sequence"/>
</dbReference>
<evidence type="ECO:0000259" key="2">
    <source>
        <dbReference type="PROSITE" id="PS51740"/>
    </source>
</evidence>
<dbReference type="Pfam" id="PF14250">
    <property type="entry name" value="AbrB-like"/>
    <property type="match status" value="1"/>
</dbReference>
<dbReference type="PROSITE" id="PS51740">
    <property type="entry name" value="SPOVT_ABRB"/>
    <property type="match status" value="1"/>
</dbReference>
<dbReference type="AlphaFoldDB" id="A0A844GZP0"/>
<dbReference type="RefSeq" id="WP_015219908.1">
    <property type="nucleotide sequence ID" value="NZ_WMIA01000030.1"/>
</dbReference>
<protein>
    <submittedName>
        <fullName evidence="3">AbrB family transcriptional regulator</fullName>
    </submittedName>
</protein>
<dbReference type="InterPro" id="IPR027360">
    <property type="entry name" value="AbrB-like"/>
</dbReference>
<evidence type="ECO:0000313" key="4">
    <source>
        <dbReference type="Proteomes" id="UP000437131"/>
    </source>
</evidence>
<reference evidence="3 4" key="1">
    <citation type="submission" date="2019-11" db="EMBL/GenBank/DDBJ databases">
        <title>Isolation of a new High Light Tolerant Cyanobacteria.</title>
        <authorList>
            <person name="Dobson Z."/>
            <person name="Vaughn N."/>
            <person name="Vaughn M."/>
            <person name="Fromme P."/>
            <person name="Mazor Y."/>
        </authorList>
    </citation>
    <scope>NUCLEOTIDE SEQUENCE [LARGE SCALE GENOMIC DNA]</scope>
    <source>
        <strain evidence="3 4">0216</strain>
    </source>
</reference>
<dbReference type="PANTHER" id="PTHR42182:SF1">
    <property type="entry name" value="SLL0359 PROTEIN"/>
    <property type="match status" value="1"/>
</dbReference>
<gene>
    <name evidence="3" type="ORF">GGC33_16215</name>
</gene>
<dbReference type="PANTHER" id="PTHR42182">
    <property type="entry name" value="SLL0359 PROTEIN"/>
    <property type="match status" value="1"/>
</dbReference>
<dbReference type="GO" id="GO:0000976">
    <property type="term" value="F:transcription cis-regulatory region binding"/>
    <property type="evidence" value="ECO:0007669"/>
    <property type="project" value="TreeGrafter"/>
</dbReference>